<reference evidence="1" key="1">
    <citation type="submission" date="2024-06" db="EMBL/GenBank/DDBJ databases">
        <title>Intestivirid acquisition increases across infancy in a wild primate population.</title>
        <authorList>
            <person name="Schneider-Creas I.A."/>
            <person name="Moya I.L."/>
            <person name="Chiou K.L."/>
            <person name="Baniel A."/>
            <person name="Azanaw Haile A."/>
            <person name="Kebede F."/>
            <person name="Abebe B."/>
            <person name="Snyder-Mackler N."/>
            <person name="Varsani A."/>
        </authorList>
    </citation>
    <scope>NUCLEOTIDE SEQUENCE</scope>
    <source>
        <strain evidence="1">Int_RNL_2017_0055_MCB</strain>
    </source>
</reference>
<protein>
    <submittedName>
        <fullName evidence="1">Uncharacterized protein</fullName>
    </submittedName>
</protein>
<accession>A0AAU8MH13</accession>
<name>A0AAU8MH13_9CAUD</name>
<organism evidence="1">
    <name type="scientific">Geladintestivirus 4</name>
    <dbReference type="NCBI Taxonomy" id="3233136"/>
    <lineage>
        <taxon>Viruses</taxon>
        <taxon>Duplodnaviria</taxon>
        <taxon>Heunggongvirae</taxon>
        <taxon>Uroviricota</taxon>
        <taxon>Caudoviricetes</taxon>
        <taxon>Crassvirales</taxon>
    </lineage>
</organism>
<sequence>MINSSYYLLYTGSGARESITPFLLSIDIKFNILNSFL</sequence>
<evidence type="ECO:0000313" key="1">
    <source>
        <dbReference type="EMBL" id="XCN99989.1"/>
    </source>
</evidence>
<dbReference type="EMBL" id="PP965494">
    <property type="protein sequence ID" value="XCN99989.1"/>
    <property type="molecule type" value="Genomic_DNA"/>
</dbReference>
<proteinExistence type="predicted"/>